<dbReference type="Gene3D" id="2.10.109.10">
    <property type="entry name" value="Umud Fragment, subunit A"/>
    <property type="match status" value="1"/>
</dbReference>
<reference evidence="2 3" key="1">
    <citation type="submission" date="2017-06" db="EMBL/GenBank/DDBJ databases">
        <title>Neisseria chenwenguii sp. nov., isolated from the intestinal contents of Tibetan Plateau Pika in Yushu, Qinghai Province, China.</title>
        <authorList>
            <person name="Zhang G."/>
        </authorList>
    </citation>
    <scope>NUCLEOTIDE SEQUENCE [LARGE SCALE GENOMIC DNA]</scope>
    <source>
        <strain evidence="2 3">10023</strain>
    </source>
</reference>
<dbReference type="Pfam" id="PF01381">
    <property type="entry name" value="HTH_3"/>
    <property type="match status" value="1"/>
</dbReference>
<dbReference type="KEGG" id="nei:BG910_06475"/>
<organism evidence="2 3">
    <name type="scientific">Neisseria chenwenguii</name>
    <dbReference type="NCBI Taxonomy" id="1853278"/>
    <lineage>
        <taxon>Bacteria</taxon>
        <taxon>Pseudomonadati</taxon>
        <taxon>Pseudomonadota</taxon>
        <taxon>Betaproteobacteria</taxon>
        <taxon>Neisseriales</taxon>
        <taxon>Neisseriaceae</taxon>
        <taxon>Neisseria</taxon>
    </lineage>
</organism>
<dbReference type="EMBL" id="CP022278">
    <property type="protein sequence ID" value="ASK27431.1"/>
    <property type="molecule type" value="Genomic_DNA"/>
</dbReference>
<dbReference type="SUPFAM" id="SSF47413">
    <property type="entry name" value="lambda repressor-like DNA-binding domains"/>
    <property type="match status" value="1"/>
</dbReference>
<gene>
    <name evidence="2" type="ORF">BG910_06475</name>
</gene>
<dbReference type="Proteomes" id="UP000198238">
    <property type="component" value="Chromosome"/>
</dbReference>
<dbReference type="InterPro" id="IPR001387">
    <property type="entry name" value="Cro/C1-type_HTH"/>
</dbReference>
<dbReference type="InterPro" id="IPR015927">
    <property type="entry name" value="Peptidase_S24_S26A/B/C"/>
</dbReference>
<dbReference type="GO" id="GO:0003677">
    <property type="term" value="F:DNA binding"/>
    <property type="evidence" value="ECO:0007669"/>
    <property type="project" value="InterPro"/>
</dbReference>
<dbReference type="CDD" id="cd00093">
    <property type="entry name" value="HTH_XRE"/>
    <property type="match status" value="1"/>
</dbReference>
<dbReference type="InterPro" id="IPR036286">
    <property type="entry name" value="LexA/Signal_pep-like_sf"/>
</dbReference>
<protein>
    <recommendedName>
        <fullName evidence="1">HTH cro/C1-type domain-containing protein</fullName>
    </recommendedName>
</protein>
<dbReference type="InterPro" id="IPR039418">
    <property type="entry name" value="LexA-like"/>
</dbReference>
<evidence type="ECO:0000313" key="3">
    <source>
        <dbReference type="Proteomes" id="UP000198238"/>
    </source>
</evidence>
<name>A0A220S1R6_9NEIS</name>
<dbReference type="SUPFAM" id="SSF51306">
    <property type="entry name" value="LexA/Signal peptidase"/>
    <property type="match status" value="1"/>
</dbReference>
<dbReference type="SMART" id="SM00530">
    <property type="entry name" value="HTH_XRE"/>
    <property type="match status" value="1"/>
</dbReference>
<keyword evidence="3" id="KW-1185">Reference proteome</keyword>
<dbReference type="AlphaFoldDB" id="A0A220S1R6"/>
<accession>A0A220S1R6</accession>
<feature type="domain" description="HTH cro/C1-type" evidence="1">
    <location>
        <begin position="11"/>
        <end position="64"/>
    </location>
</feature>
<dbReference type="Gene3D" id="1.10.260.40">
    <property type="entry name" value="lambda repressor-like DNA-binding domains"/>
    <property type="match status" value="1"/>
</dbReference>
<evidence type="ECO:0000259" key="1">
    <source>
        <dbReference type="PROSITE" id="PS50943"/>
    </source>
</evidence>
<dbReference type="PROSITE" id="PS50943">
    <property type="entry name" value="HTH_CROC1"/>
    <property type="match status" value="1"/>
</dbReference>
<dbReference type="InterPro" id="IPR010982">
    <property type="entry name" value="Lambda_DNA-bd_dom_sf"/>
</dbReference>
<proteinExistence type="predicted"/>
<sequence length="199" mass="22372">MNYDLAKWVMNARKQSNLTQEELAEAIGFSGKGSISAIEKGRNKPTFDVMVKIAEVCNYPLPYQNQIINNTANHIQVGGNNFGSVSCYDSDSMDTETPIDLENLPKMKFIKPFAARVPNNDLSYEGIFKNDILLIDPNITVRHGHFVLVLANQNRGLIAKLTIDIKNQKLLKYNENIPEIIPENVKIIGVITGLTRYYV</sequence>
<dbReference type="RefSeq" id="WP_089036139.1">
    <property type="nucleotide sequence ID" value="NZ_CP022278.1"/>
</dbReference>
<evidence type="ECO:0000313" key="2">
    <source>
        <dbReference type="EMBL" id="ASK27431.1"/>
    </source>
</evidence>
<dbReference type="CDD" id="cd06529">
    <property type="entry name" value="S24_LexA-like"/>
    <property type="match status" value="1"/>
</dbReference>
<dbReference type="Pfam" id="PF00717">
    <property type="entry name" value="Peptidase_S24"/>
    <property type="match status" value="1"/>
</dbReference>